<dbReference type="InterPro" id="IPR036259">
    <property type="entry name" value="MFS_trans_sf"/>
</dbReference>
<keyword evidence="5 8" id="KW-0812">Transmembrane</keyword>
<evidence type="ECO:0000313" key="10">
    <source>
        <dbReference type="EMBL" id="MCO6394677.1"/>
    </source>
</evidence>
<sequence length="464" mass="47937">MKSTNPVLLIGVLVVSAMMMIFNETTVAVALPAIMADFGVPADTAQWLMTGFLLTMSVAIPASGFVIQRLSTRAVYFASMALFIVGCVMAATAPSFGVLLAARVVQALGTAAMLPLLMTVTVTVVAPQRRGTVMGLNAVVMSVAPALGPTLAGFVLGAFTWHHIFWVMVPIPAVAVLLAVFALPNVGERHDAPLDILSVLLSALAFGGLVYGLSTITSLLTGDSWTPLVALAVGAVFLVLFVRRQLRLAPTGRALLDLSVFAHRNFAFSVVGVFIAFGILLGTVNILPVYMQVGLGISTVATGLILLPGGIAQGVASPIAGRCYDAYGPRPLAIPGAVLMLASQWILVAILADDTPQWQLVAVLILVNVAMSMIMTPLMTVSLSSLPSQLYAHGSAALNTLQQLGGAAGTAVFIATMTMGTQATGSASDGTARAFIVGGVGMLLVVVAVCFVGGKPNTRLIDHG</sequence>
<feature type="transmembrane region" description="Helical" evidence="8">
    <location>
        <begin position="225"/>
        <end position="246"/>
    </location>
</feature>
<feature type="transmembrane region" description="Helical" evidence="8">
    <location>
        <begin position="138"/>
        <end position="158"/>
    </location>
</feature>
<dbReference type="Gene3D" id="1.20.1250.20">
    <property type="entry name" value="MFS general substrate transporter like domains"/>
    <property type="match status" value="1"/>
</dbReference>
<dbReference type="InterPro" id="IPR020846">
    <property type="entry name" value="MFS_dom"/>
</dbReference>
<gene>
    <name evidence="10" type="ORF">JMN37_06765</name>
</gene>
<evidence type="ECO:0000256" key="5">
    <source>
        <dbReference type="ARBA" id="ARBA00022692"/>
    </source>
</evidence>
<comment type="caution">
    <text evidence="10">The sequence shown here is derived from an EMBL/GenBank/DDBJ whole genome shotgun (WGS) entry which is preliminary data.</text>
</comment>
<evidence type="ECO:0000256" key="4">
    <source>
        <dbReference type="ARBA" id="ARBA00022475"/>
    </source>
</evidence>
<dbReference type="AlphaFoldDB" id="A0AAW5HYW9"/>
<keyword evidence="11" id="KW-1185">Reference proteome</keyword>
<feature type="transmembrane region" description="Helical" evidence="8">
    <location>
        <begin position="46"/>
        <end position="67"/>
    </location>
</feature>
<evidence type="ECO:0000256" key="8">
    <source>
        <dbReference type="SAM" id="Phobius"/>
    </source>
</evidence>
<organism evidence="10 11">
    <name type="scientific">Corynebacterium lipophilum</name>
    <dbReference type="NCBI Taxonomy" id="2804918"/>
    <lineage>
        <taxon>Bacteria</taxon>
        <taxon>Bacillati</taxon>
        <taxon>Actinomycetota</taxon>
        <taxon>Actinomycetes</taxon>
        <taxon>Mycobacteriales</taxon>
        <taxon>Corynebacteriaceae</taxon>
        <taxon>Corynebacterium</taxon>
    </lineage>
</organism>
<feature type="transmembrane region" description="Helical" evidence="8">
    <location>
        <begin position="404"/>
        <end position="423"/>
    </location>
</feature>
<dbReference type="Gene3D" id="1.20.1720.10">
    <property type="entry name" value="Multidrug resistance protein D"/>
    <property type="match status" value="1"/>
</dbReference>
<reference evidence="10 11" key="1">
    <citation type="submission" date="2021-01" db="EMBL/GenBank/DDBJ databases">
        <title>Identification and Characterization of Corynebacterium sp.</title>
        <authorList>
            <person name="Luo Q."/>
            <person name="Qu P."/>
            <person name="Chen Q."/>
        </authorList>
    </citation>
    <scope>NUCLEOTIDE SEQUENCE [LARGE SCALE GENOMIC DNA]</scope>
    <source>
        <strain evidence="10 11">MC-18</strain>
    </source>
</reference>
<evidence type="ECO:0000256" key="7">
    <source>
        <dbReference type="ARBA" id="ARBA00023136"/>
    </source>
</evidence>
<feature type="transmembrane region" description="Helical" evidence="8">
    <location>
        <begin position="358"/>
        <end position="383"/>
    </location>
</feature>
<dbReference type="PANTHER" id="PTHR42718">
    <property type="entry name" value="MAJOR FACILITATOR SUPERFAMILY MULTIDRUG TRANSPORTER MFSC"/>
    <property type="match status" value="1"/>
</dbReference>
<name>A0AAW5HYW9_9CORY</name>
<protein>
    <submittedName>
        <fullName evidence="10">DHA2 family efflux MFS transporter permease subunit</fullName>
    </submittedName>
</protein>
<feature type="transmembrane region" description="Helical" evidence="8">
    <location>
        <begin position="332"/>
        <end position="352"/>
    </location>
</feature>
<keyword evidence="3" id="KW-0813">Transport</keyword>
<keyword evidence="7 8" id="KW-0472">Membrane</keyword>
<comment type="similarity">
    <text evidence="2">Belongs to the major facilitator superfamily. EmrB family.</text>
</comment>
<dbReference type="Pfam" id="PF07690">
    <property type="entry name" value="MFS_1"/>
    <property type="match status" value="1"/>
</dbReference>
<evidence type="ECO:0000256" key="3">
    <source>
        <dbReference type="ARBA" id="ARBA00022448"/>
    </source>
</evidence>
<dbReference type="RefSeq" id="WP_252931433.1">
    <property type="nucleotide sequence ID" value="NZ_JAEUWV010000008.1"/>
</dbReference>
<dbReference type="NCBIfam" id="TIGR00711">
    <property type="entry name" value="efflux_EmrB"/>
    <property type="match status" value="1"/>
</dbReference>
<evidence type="ECO:0000313" key="11">
    <source>
        <dbReference type="Proteomes" id="UP001205920"/>
    </source>
</evidence>
<feature type="transmembrane region" description="Helical" evidence="8">
    <location>
        <begin position="293"/>
        <end position="320"/>
    </location>
</feature>
<dbReference type="GO" id="GO:0022857">
    <property type="term" value="F:transmembrane transporter activity"/>
    <property type="evidence" value="ECO:0007669"/>
    <property type="project" value="InterPro"/>
</dbReference>
<keyword evidence="4" id="KW-1003">Cell membrane</keyword>
<dbReference type="PANTHER" id="PTHR42718:SF9">
    <property type="entry name" value="MAJOR FACILITATOR SUPERFAMILY MULTIDRUG TRANSPORTER MFSC"/>
    <property type="match status" value="1"/>
</dbReference>
<feature type="transmembrane region" description="Helical" evidence="8">
    <location>
        <begin position="435"/>
        <end position="454"/>
    </location>
</feature>
<dbReference type="PROSITE" id="PS50850">
    <property type="entry name" value="MFS"/>
    <property type="match status" value="1"/>
</dbReference>
<evidence type="ECO:0000259" key="9">
    <source>
        <dbReference type="PROSITE" id="PS50850"/>
    </source>
</evidence>
<comment type="subcellular location">
    <subcellularLocation>
        <location evidence="1">Cell membrane</location>
        <topology evidence="1">Multi-pass membrane protein</topology>
    </subcellularLocation>
</comment>
<evidence type="ECO:0000256" key="1">
    <source>
        <dbReference type="ARBA" id="ARBA00004651"/>
    </source>
</evidence>
<dbReference type="SUPFAM" id="SSF103473">
    <property type="entry name" value="MFS general substrate transporter"/>
    <property type="match status" value="1"/>
</dbReference>
<dbReference type="GO" id="GO:0005886">
    <property type="term" value="C:plasma membrane"/>
    <property type="evidence" value="ECO:0007669"/>
    <property type="project" value="UniProtKB-SubCell"/>
</dbReference>
<feature type="transmembrane region" description="Helical" evidence="8">
    <location>
        <begin position="107"/>
        <end position="126"/>
    </location>
</feature>
<feature type="transmembrane region" description="Helical" evidence="8">
    <location>
        <begin position="164"/>
        <end position="184"/>
    </location>
</feature>
<feature type="domain" description="Major facilitator superfamily (MFS) profile" evidence="9">
    <location>
        <begin position="9"/>
        <end position="457"/>
    </location>
</feature>
<proteinExistence type="inferred from homology"/>
<dbReference type="PRINTS" id="PR01036">
    <property type="entry name" value="TCRTETB"/>
</dbReference>
<evidence type="ECO:0000256" key="6">
    <source>
        <dbReference type="ARBA" id="ARBA00022989"/>
    </source>
</evidence>
<dbReference type="InterPro" id="IPR004638">
    <property type="entry name" value="EmrB-like"/>
</dbReference>
<feature type="transmembrane region" description="Helical" evidence="8">
    <location>
        <begin position="74"/>
        <end position="101"/>
    </location>
</feature>
<dbReference type="Proteomes" id="UP001205920">
    <property type="component" value="Unassembled WGS sequence"/>
</dbReference>
<dbReference type="InterPro" id="IPR011701">
    <property type="entry name" value="MFS"/>
</dbReference>
<accession>A0AAW5HYW9</accession>
<keyword evidence="6 8" id="KW-1133">Transmembrane helix</keyword>
<feature type="transmembrane region" description="Helical" evidence="8">
    <location>
        <begin position="196"/>
        <end position="213"/>
    </location>
</feature>
<feature type="transmembrane region" description="Helical" evidence="8">
    <location>
        <begin position="266"/>
        <end position="287"/>
    </location>
</feature>
<dbReference type="EMBL" id="JAEUWV010000008">
    <property type="protein sequence ID" value="MCO6394677.1"/>
    <property type="molecule type" value="Genomic_DNA"/>
</dbReference>
<evidence type="ECO:0000256" key="2">
    <source>
        <dbReference type="ARBA" id="ARBA00008537"/>
    </source>
</evidence>